<keyword evidence="2" id="KW-1185">Reference proteome</keyword>
<dbReference type="InterPro" id="IPR021457">
    <property type="entry name" value="DUF3108"/>
</dbReference>
<protein>
    <submittedName>
        <fullName evidence="1">DUF3108 domain-containing protein</fullName>
    </submittedName>
</protein>
<name>A0ABU9TTH9_9GAMM</name>
<gene>
    <name evidence="1" type="ORF">WNY58_11535</name>
</gene>
<evidence type="ECO:0000313" key="1">
    <source>
        <dbReference type="EMBL" id="MEM5537024.1"/>
    </source>
</evidence>
<organism evidence="1 2">
    <name type="scientific">Neptuniibacter pectenicola</name>
    <dbReference type="NCBI Taxonomy" id="1806669"/>
    <lineage>
        <taxon>Bacteria</taxon>
        <taxon>Pseudomonadati</taxon>
        <taxon>Pseudomonadota</taxon>
        <taxon>Gammaproteobacteria</taxon>
        <taxon>Oceanospirillales</taxon>
        <taxon>Oceanospirillaceae</taxon>
        <taxon>Neptuniibacter</taxon>
    </lineage>
</organism>
<comment type="caution">
    <text evidence="1">The sequence shown here is derived from an EMBL/GenBank/DDBJ whole genome shotgun (WGS) entry which is preliminary data.</text>
</comment>
<dbReference type="Proteomes" id="UP001449225">
    <property type="component" value="Unassembled WGS sequence"/>
</dbReference>
<proteinExistence type="predicted"/>
<sequence length="237" mass="27507">MSSILLRGSIISLTSLIIWAAPLHAEVTVFKPFTASYELDWDGPISVSGDTIRQLKQTPDNNWTFESKASSMFASIFEKSLFRWDNEQLSPIHYTFKRSVFGKKRNAEISFDWDNNRVTNEVNDKPWQMDVEPGVQDKISYQMLLQQQLADGEQDFTYQVADGGILKEYKFRVDGHEVIEAPIGAYEAIRVKRVREKDSPRQTYIWFAPELDYQIIKLKQIEKKDKAYTLLLKELTP</sequence>
<evidence type="ECO:0000313" key="2">
    <source>
        <dbReference type="Proteomes" id="UP001449225"/>
    </source>
</evidence>
<accession>A0ABU9TTH9</accession>
<dbReference type="RefSeq" id="WP_339890328.1">
    <property type="nucleotide sequence ID" value="NZ_CAXBCE010000003.1"/>
</dbReference>
<reference evidence="1 2" key="1">
    <citation type="submission" date="2024-03" db="EMBL/GenBank/DDBJ databases">
        <title>Community enrichment and isolation of bacterial strains for fucoidan degradation.</title>
        <authorList>
            <person name="Sichert A."/>
        </authorList>
    </citation>
    <scope>NUCLEOTIDE SEQUENCE [LARGE SCALE GENOMIC DNA]</scope>
    <source>
        <strain evidence="1 2">AS76</strain>
    </source>
</reference>
<dbReference type="EMBL" id="JBBMRA010000010">
    <property type="protein sequence ID" value="MEM5537024.1"/>
    <property type="molecule type" value="Genomic_DNA"/>
</dbReference>
<dbReference type="Pfam" id="PF11306">
    <property type="entry name" value="DUF3108"/>
    <property type="match status" value="1"/>
</dbReference>